<dbReference type="GO" id="GO:0015079">
    <property type="term" value="F:potassium ion transmembrane transporter activity"/>
    <property type="evidence" value="ECO:0007669"/>
    <property type="project" value="InterPro"/>
</dbReference>
<dbReference type="PANTHER" id="PTHR30540:SF83">
    <property type="entry name" value="K+ POTASSIUM TRANSPORTER"/>
    <property type="match status" value="1"/>
</dbReference>
<feature type="non-terminal residue" evidence="4">
    <location>
        <position position="1"/>
    </location>
</feature>
<keyword evidence="2" id="KW-1133">Transmembrane helix</keyword>
<evidence type="ECO:0000259" key="3">
    <source>
        <dbReference type="Pfam" id="PF02705"/>
    </source>
</evidence>
<gene>
    <name evidence="4" type="ORF">GIB67_021739</name>
</gene>
<dbReference type="AlphaFoldDB" id="A0A7J7N3L7"/>
<dbReference type="InterPro" id="IPR053951">
    <property type="entry name" value="K_trans_N"/>
</dbReference>
<feature type="transmembrane region" description="Helical" evidence="2">
    <location>
        <begin position="21"/>
        <end position="42"/>
    </location>
</feature>
<protein>
    <recommendedName>
        <fullName evidence="3">K+ potassium transporter integral membrane domain-containing protein</fullName>
    </recommendedName>
</protein>
<dbReference type="InterPro" id="IPR003855">
    <property type="entry name" value="K+_transporter"/>
</dbReference>
<comment type="caution">
    <text evidence="4">The sequence shown here is derived from an EMBL/GenBank/DDBJ whole genome shotgun (WGS) entry which is preliminary data.</text>
</comment>
<feature type="transmembrane region" description="Helical" evidence="2">
    <location>
        <begin position="146"/>
        <end position="171"/>
    </location>
</feature>
<evidence type="ECO:0000313" key="5">
    <source>
        <dbReference type="Proteomes" id="UP000541444"/>
    </source>
</evidence>
<keyword evidence="5" id="KW-1185">Reference proteome</keyword>
<organism evidence="4 5">
    <name type="scientific">Kingdonia uniflora</name>
    <dbReference type="NCBI Taxonomy" id="39325"/>
    <lineage>
        <taxon>Eukaryota</taxon>
        <taxon>Viridiplantae</taxon>
        <taxon>Streptophyta</taxon>
        <taxon>Embryophyta</taxon>
        <taxon>Tracheophyta</taxon>
        <taxon>Spermatophyta</taxon>
        <taxon>Magnoliopsida</taxon>
        <taxon>Ranunculales</taxon>
        <taxon>Circaeasteraceae</taxon>
        <taxon>Kingdonia</taxon>
    </lineage>
</organism>
<feature type="domain" description="K+ potassium transporter integral membrane" evidence="3">
    <location>
        <begin position="22"/>
        <end position="149"/>
    </location>
</feature>
<dbReference type="PANTHER" id="PTHR30540">
    <property type="entry name" value="OSMOTIC STRESS POTASSIUM TRANSPORTER"/>
    <property type="match status" value="1"/>
</dbReference>
<evidence type="ECO:0000256" key="1">
    <source>
        <dbReference type="ARBA" id="ARBA00008440"/>
    </source>
</evidence>
<evidence type="ECO:0000256" key="2">
    <source>
        <dbReference type="SAM" id="Phobius"/>
    </source>
</evidence>
<reference evidence="4 5" key="1">
    <citation type="journal article" date="2020" name="IScience">
        <title>Genome Sequencing of the Endangered Kingdonia uniflora (Circaeasteraceae, Ranunculales) Reveals Potential Mechanisms of Evolutionary Specialization.</title>
        <authorList>
            <person name="Sun Y."/>
            <person name="Deng T."/>
            <person name="Zhang A."/>
            <person name="Moore M.J."/>
            <person name="Landis J.B."/>
            <person name="Lin N."/>
            <person name="Zhang H."/>
            <person name="Zhang X."/>
            <person name="Huang J."/>
            <person name="Zhang X."/>
            <person name="Sun H."/>
            <person name="Wang H."/>
        </authorList>
    </citation>
    <scope>NUCLEOTIDE SEQUENCE [LARGE SCALE GENOMIC DNA]</scope>
    <source>
        <strain evidence="4">TB1705</strain>
        <tissue evidence="4">Leaf</tissue>
    </source>
</reference>
<dbReference type="Proteomes" id="UP000541444">
    <property type="component" value="Unassembled WGS sequence"/>
</dbReference>
<accession>A0A7J7N3L7</accession>
<proteinExistence type="inferred from homology"/>
<name>A0A7J7N3L7_9MAGN</name>
<evidence type="ECO:0000313" key="4">
    <source>
        <dbReference type="EMBL" id="KAF6161664.1"/>
    </source>
</evidence>
<sequence>CTWLHSATNIYLLKFRIRNLILAYQSLGVVYGDLSTSPLYVYKSTFVGKLQHYQNEEAIFGAFSLIFWTLTLMPLLKYVIIVLSEDDNGEAAEELSTYNYGPSSLAIIASSPLKRFLDEHKKLRTALLVVVLFAACMLIGDSVLTPAISGVVTSLACIILVGLFAIAVWLNVFQALDNKVTELCARGIIGCASHLWIPYFLKAYNGLVALPILGSVKLMV</sequence>
<feature type="transmembrane region" description="Helical" evidence="2">
    <location>
        <begin position="123"/>
        <end position="140"/>
    </location>
</feature>
<dbReference type="Pfam" id="PF02705">
    <property type="entry name" value="K_trans"/>
    <property type="match status" value="1"/>
</dbReference>
<keyword evidence="2" id="KW-0812">Transmembrane</keyword>
<dbReference type="OrthoDB" id="504708at2759"/>
<feature type="transmembrane region" description="Helical" evidence="2">
    <location>
        <begin position="58"/>
        <end position="76"/>
    </location>
</feature>
<dbReference type="EMBL" id="JACGCM010001120">
    <property type="protein sequence ID" value="KAF6161664.1"/>
    <property type="molecule type" value="Genomic_DNA"/>
</dbReference>
<comment type="similarity">
    <text evidence="1">Belongs to the HAK/KUP transporter (TC 2.A.72.3) family.</text>
</comment>
<dbReference type="GO" id="GO:0016020">
    <property type="term" value="C:membrane"/>
    <property type="evidence" value="ECO:0007669"/>
    <property type="project" value="InterPro"/>
</dbReference>
<keyword evidence="2" id="KW-0472">Membrane</keyword>